<organism evidence="4 5">
    <name type="scientific">Streptomyces xanthochromogenes</name>
    <dbReference type="NCBI Taxonomy" id="67384"/>
    <lineage>
        <taxon>Bacteria</taxon>
        <taxon>Bacillati</taxon>
        <taxon>Actinomycetota</taxon>
        <taxon>Actinomycetes</taxon>
        <taxon>Kitasatosporales</taxon>
        <taxon>Streptomycetaceae</taxon>
        <taxon>Streptomyces</taxon>
    </lineage>
</organism>
<feature type="domain" description="DUF6571" evidence="3">
    <location>
        <begin position="335"/>
        <end position="739"/>
    </location>
</feature>
<comment type="caution">
    <text evidence="4">The sequence shown here is derived from an EMBL/GenBank/DDBJ whole genome shotgun (WGS) entry which is preliminary data.</text>
</comment>
<dbReference type="Pfam" id="PF20211">
    <property type="entry name" value="DUF6571"/>
    <property type="match status" value="1"/>
</dbReference>
<evidence type="ECO:0000313" key="4">
    <source>
        <dbReference type="EMBL" id="GGY21030.1"/>
    </source>
</evidence>
<evidence type="ECO:0000256" key="2">
    <source>
        <dbReference type="SAM" id="MobiDB-lite"/>
    </source>
</evidence>
<protein>
    <recommendedName>
        <fullName evidence="3">DUF6571 domain-containing protein</fullName>
    </recommendedName>
</protein>
<sequence>MLKYTDVLNAPVDKLKTAADDWSEMATRLGKLAREAHDGMRAHADRASWAGVNAVVTREFITRTAKEFDDAAKEAAGVHRVLLDGYGAFKKARDELRAIADGAETNGIVIDASGTVTARHPLQDDTAARHDPEYPKALQKQNSALEAWQQRVKAAVETCDEADEALRLALAGNVTDAHDFSAPKFAGLADEEAARAADLAKKVTGDGGTARNPEALEQLRELLDDHRGDPAFSTAFYRRMGPDGALEFYARLSLDSTGLGPAGADRVASVRHIQDDLGPMLGLATSPRTPGHLDATWTLALMRAGRKPIDVGGFAGVTTRVYGYQALGALLRHGTYDREFLLPVARDMVGFEHQHPKAFQEAMPYNAAMAFNLDKEGGRGLDPLTGLMTAMSNNPRVASEFFNEPVREDTDGNGIVTTDDRPVTVKDDEGRPSTLGMVDYMLDKSPSDDWYDTVGGTGETTPFQSAMGNALEAAVTGRTPGDTDARPVEHTAAMSHVMEQVVEKIGSDPGLMKDGEDGTPGKLSGLAGHFGNMAAEYMPDLQAISENGAHQAKPFGVLAEFNRAQVGQFLGVVAQDPGAYGAITNAQQAYTTLLVRDVFAHPENHGHDVGEAVRNAVHPGGQIAGMMAEARVEAVYEKQAADDEEFNKAVEDKSKWVNRVIDSVGGKYIELLPVGGDAVGWLKEDISERLVDEAKQNSSDKASQEAGAAYTTAETNAKQSAANAVRSAGLSAGLEERDVKEFEGTASTGIADAYAAGRSATRALTPRGGGE</sequence>
<feature type="coiled-coil region" evidence="1">
    <location>
        <begin position="138"/>
        <end position="165"/>
    </location>
</feature>
<evidence type="ECO:0000313" key="5">
    <source>
        <dbReference type="Proteomes" id="UP000600946"/>
    </source>
</evidence>
<evidence type="ECO:0000256" key="1">
    <source>
        <dbReference type="SAM" id="Coils"/>
    </source>
</evidence>
<name>A0ABQ2ZRT3_9ACTN</name>
<accession>A0ABQ2ZRT3</accession>
<dbReference type="InterPro" id="IPR046701">
    <property type="entry name" value="DUF6571"/>
</dbReference>
<dbReference type="RefSeq" id="WP_190026468.1">
    <property type="nucleotide sequence ID" value="NZ_BMUU01000002.1"/>
</dbReference>
<proteinExistence type="predicted"/>
<dbReference type="GeneID" id="96289225"/>
<gene>
    <name evidence="4" type="ORF">GCM10010326_12220</name>
</gene>
<keyword evidence="5" id="KW-1185">Reference proteome</keyword>
<reference evidence="5" key="1">
    <citation type="journal article" date="2019" name="Int. J. Syst. Evol. Microbiol.">
        <title>The Global Catalogue of Microorganisms (GCM) 10K type strain sequencing project: providing services to taxonomists for standard genome sequencing and annotation.</title>
        <authorList>
            <consortium name="The Broad Institute Genomics Platform"/>
            <consortium name="The Broad Institute Genome Sequencing Center for Infectious Disease"/>
            <person name="Wu L."/>
            <person name="Ma J."/>
        </authorList>
    </citation>
    <scope>NUCLEOTIDE SEQUENCE [LARGE SCALE GENOMIC DNA]</scope>
    <source>
        <strain evidence="5">JCM 4594</strain>
    </source>
</reference>
<evidence type="ECO:0000259" key="3">
    <source>
        <dbReference type="Pfam" id="PF20211"/>
    </source>
</evidence>
<dbReference type="Proteomes" id="UP000600946">
    <property type="component" value="Unassembled WGS sequence"/>
</dbReference>
<keyword evidence="1" id="KW-0175">Coiled coil</keyword>
<dbReference type="EMBL" id="BMUU01000002">
    <property type="protein sequence ID" value="GGY21030.1"/>
    <property type="molecule type" value="Genomic_DNA"/>
</dbReference>
<feature type="region of interest" description="Disordered" evidence="2">
    <location>
        <begin position="693"/>
        <end position="717"/>
    </location>
</feature>